<dbReference type="Proteomes" id="UP000824533">
    <property type="component" value="Linkage Group LG08"/>
</dbReference>
<evidence type="ECO:0000313" key="1">
    <source>
        <dbReference type="EMBL" id="KAJ0179354.1"/>
    </source>
</evidence>
<proteinExistence type="predicted"/>
<dbReference type="EMBL" id="CM034394">
    <property type="protein sequence ID" value="KAJ0179354.1"/>
    <property type="molecule type" value="Genomic_DNA"/>
</dbReference>
<accession>A0ACC1D618</accession>
<evidence type="ECO:0000313" key="2">
    <source>
        <dbReference type="Proteomes" id="UP000824533"/>
    </source>
</evidence>
<keyword evidence="2" id="KW-1185">Reference proteome</keyword>
<sequence length="557" mass="64277">MTADAEKLREKVSRETQNVIKLKVAQDTAYWDQQERLQQVEAQRDRLQQNLVELQMQYEAVSAQYQDELRRRPETHNKVIATRELCTALEEYIERLTATVGRTRDDQVVLADMYGKAAQEIRQMNEDIIAAHNRANLKILTLKNNLERSEEREARAEKEAREESQNAADLRNRIEKYQVEYETTNSKLLNAMEQLERERSEAQRSMDEEHALRGATETRAAQLKAALHELELGHATALERAEVAETRLLEQDTLLKNKESEINYMTRQMCELETENKRTLAEYQQNLEQCEKKIEELTMANQKAESEVDEAHKALNEMRESGEKQLRKLETLISQKDAELNSKTEDITRLLREAKLATEATVRVEGALRDAHAAAHAAADHERALQLRITELEVALKDKTNALEEAAKFGRTLASDKERLQSKLTGLQNTIHNIDKELKDGSRREVPDREEATPRIITTKEIKKDSGGFYDFLLSEASEDYNSRSFDPEDIDRCYEALERGEPITEPLRTRGEKAMLTNLGREQACAEVQSSTRKRVFFKNKRHDSKKKAKPSEIRK</sequence>
<protein>
    <submittedName>
        <fullName evidence="1">Uncharacterized protein</fullName>
    </submittedName>
</protein>
<name>A0ACC1D618_9NEOP</name>
<organism evidence="1 2">
    <name type="scientific">Dendrolimus kikuchii</name>
    <dbReference type="NCBI Taxonomy" id="765133"/>
    <lineage>
        <taxon>Eukaryota</taxon>
        <taxon>Metazoa</taxon>
        <taxon>Ecdysozoa</taxon>
        <taxon>Arthropoda</taxon>
        <taxon>Hexapoda</taxon>
        <taxon>Insecta</taxon>
        <taxon>Pterygota</taxon>
        <taxon>Neoptera</taxon>
        <taxon>Endopterygota</taxon>
        <taxon>Lepidoptera</taxon>
        <taxon>Glossata</taxon>
        <taxon>Ditrysia</taxon>
        <taxon>Bombycoidea</taxon>
        <taxon>Lasiocampidae</taxon>
        <taxon>Dendrolimus</taxon>
    </lineage>
</organism>
<gene>
    <name evidence="1" type="ORF">K1T71_005066</name>
</gene>
<comment type="caution">
    <text evidence="1">The sequence shown here is derived from an EMBL/GenBank/DDBJ whole genome shotgun (WGS) entry which is preliminary data.</text>
</comment>
<reference evidence="1 2" key="1">
    <citation type="journal article" date="2021" name="Front. Genet.">
        <title>Chromosome-Level Genome Assembly Reveals Significant Gene Expansion in the Toll and IMD Signaling Pathways of Dendrolimus kikuchii.</title>
        <authorList>
            <person name="Zhou J."/>
            <person name="Wu P."/>
            <person name="Xiong Z."/>
            <person name="Liu N."/>
            <person name="Zhao N."/>
            <person name="Ji M."/>
            <person name="Qiu Y."/>
            <person name="Yang B."/>
        </authorList>
    </citation>
    <scope>NUCLEOTIDE SEQUENCE [LARGE SCALE GENOMIC DNA]</scope>
    <source>
        <strain evidence="1">Ann1</strain>
    </source>
</reference>